<feature type="chain" id="PRO_5002126521" description="MD-2-related lipid-recognition domain-containing protein" evidence="6">
    <location>
        <begin position="20"/>
        <end position="147"/>
    </location>
</feature>
<evidence type="ECO:0000256" key="1">
    <source>
        <dbReference type="ARBA" id="ARBA00004613"/>
    </source>
</evidence>
<comment type="similarity">
    <text evidence="2">Belongs to the NPC2 family.</text>
</comment>
<keyword evidence="5" id="KW-1015">Disulfide bond</keyword>
<dbReference type="InterPro" id="IPR033916">
    <property type="entry name" value="ML_Npc2-like"/>
</dbReference>
<dbReference type="GO" id="GO:0032934">
    <property type="term" value="F:sterol binding"/>
    <property type="evidence" value="ECO:0007669"/>
    <property type="project" value="InterPro"/>
</dbReference>
<dbReference type="PANTHER" id="PTHR11306">
    <property type="entry name" value="NIEMANN PICK TYPE C2 PROTEIN NPC2-RELATED"/>
    <property type="match status" value="1"/>
</dbReference>
<dbReference type="AlphaFoldDB" id="A0A0B6YQX3"/>
<protein>
    <recommendedName>
        <fullName evidence="7">MD-2-related lipid-recognition domain-containing protein</fullName>
    </recommendedName>
</protein>
<sequence length="147" mass="15475">MNSLLVVLALCAVVTVSFAQKVAFHDCGSKLSVVNEVDVVPCTALPCPFKKGTNVTVSINLTPNTAVSDARTVVHGIIAGVPVLFPLPDGNACNFMKCPLVAGTPVVYTTSIFVDPHYPSLTVVVQWELTSTLGEIVCFSLPVTISD</sequence>
<organism evidence="8">
    <name type="scientific">Arion vulgaris</name>
    <dbReference type="NCBI Taxonomy" id="1028688"/>
    <lineage>
        <taxon>Eukaryota</taxon>
        <taxon>Metazoa</taxon>
        <taxon>Spiralia</taxon>
        <taxon>Lophotrochozoa</taxon>
        <taxon>Mollusca</taxon>
        <taxon>Gastropoda</taxon>
        <taxon>Heterobranchia</taxon>
        <taxon>Euthyneura</taxon>
        <taxon>Panpulmonata</taxon>
        <taxon>Eupulmonata</taxon>
        <taxon>Stylommatophora</taxon>
        <taxon>Helicina</taxon>
        <taxon>Arionoidea</taxon>
        <taxon>Arionidae</taxon>
        <taxon>Arion</taxon>
    </lineage>
</organism>
<dbReference type="InterPro" id="IPR014756">
    <property type="entry name" value="Ig_E-set"/>
</dbReference>
<gene>
    <name evidence="8" type="primary">ORF31261</name>
</gene>
<dbReference type="SUPFAM" id="SSF81296">
    <property type="entry name" value="E set domains"/>
    <property type="match status" value="1"/>
</dbReference>
<accession>A0A0B6YQX3</accession>
<dbReference type="CDD" id="cd00916">
    <property type="entry name" value="Npc2_like"/>
    <property type="match status" value="1"/>
</dbReference>
<dbReference type="Pfam" id="PF02221">
    <property type="entry name" value="E1_DerP2_DerF2"/>
    <property type="match status" value="1"/>
</dbReference>
<dbReference type="FunFam" id="2.60.40.770:FF:000001">
    <property type="entry name" value="NPC intracellular cholesterol transporter 2"/>
    <property type="match status" value="1"/>
</dbReference>
<proteinExistence type="inferred from homology"/>
<evidence type="ECO:0000256" key="4">
    <source>
        <dbReference type="ARBA" id="ARBA00022729"/>
    </source>
</evidence>
<dbReference type="PANTHER" id="PTHR11306:SF68">
    <property type="entry name" value="NPC INTRACELLULAR CHOLESTEROL TRANSPORTER 2"/>
    <property type="match status" value="1"/>
</dbReference>
<reference evidence="8" key="1">
    <citation type="submission" date="2014-12" db="EMBL/GenBank/DDBJ databases">
        <title>Insight into the proteome of Arion vulgaris.</title>
        <authorList>
            <person name="Aradska J."/>
            <person name="Bulat T."/>
            <person name="Smidak R."/>
            <person name="Sarate P."/>
            <person name="Gangsoo J."/>
            <person name="Sialana F."/>
            <person name="Bilban M."/>
            <person name="Lubec G."/>
        </authorList>
    </citation>
    <scope>NUCLEOTIDE SEQUENCE</scope>
    <source>
        <tissue evidence="8">Skin</tissue>
    </source>
</reference>
<keyword evidence="4 6" id="KW-0732">Signal</keyword>
<feature type="domain" description="MD-2-related lipid-recognition" evidence="7">
    <location>
        <begin position="24"/>
        <end position="143"/>
    </location>
</feature>
<evidence type="ECO:0000256" key="5">
    <source>
        <dbReference type="ARBA" id="ARBA00023157"/>
    </source>
</evidence>
<evidence type="ECO:0000256" key="2">
    <source>
        <dbReference type="ARBA" id="ARBA00006370"/>
    </source>
</evidence>
<comment type="subcellular location">
    <subcellularLocation>
        <location evidence="1">Secreted</location>
    </subcellularLocation>
</comment>
<dbReference type="InterPro" id="IPR039670">
    <property type="entry name" value="NPC2-like"/>
</dbReference>
<name>A0A0B6YQX3_9EUPU</name>
<dbReference type="InterPro" id="IPR003172">
    <property type="entry name" value="ML_dom"/>
</dbReference>
<dbReference type="Gene3D" id="2.60.40.770">
    <property type="match status" value="1"/>
</dbReference>
<dbReference type="SMART" id="SM00737">
    <property type="entry name" value="ML"/>
    <property type="match status" value="1"/>
</dbReference>
<evidence type="ECO:0000256" key="6">
    <source>
        <dbReference type="SAM" id="SignalP"/>
    </source>
</evidence>
<evidence type="ECO:0000313" key="8">
    <source>
        <dbReference type="EMBL" id="CEK57855.1"/>
    </source>
</evidence>
<dbReference type="GO" id="GO:0005576">
    <property type="term" value="C:extracellular region"/>
    <property type="evidence" value="ECO:0007669"/>
    <property type="project" value="UniProtKB-SubCell"/>
</dbReference>
<evidence type="ECO:0000256" key="3">
    <source>
        <dbReference type="ARBA" id="ARBA00022525"/>
    </source>
</evidence>
<feature type="signal peptide" evidence="6">
    <location>
        <begin position="1"/>
        <end position="19"/>
    </location>
</feature>
<dbReference type="EMBL" id="HACG01010990">
    <property type="protein sequence ID" value="CEK57855.1"/>
    <property type="molecule type" value="Transcribed_RNA"/>
</dbReference>
<dbReference type="GO" id="GO:0032367">
    <property type="term" value="P:intracellular cholesterol transport"/>
    <property type="evidence" value="ECO:0007669"/>
    <property type="project" value="InterPro"/>
</dbReference>
<evidence type="ECO:0000259" key="7">
    <source>
        <dbReference type="SMART" id="SM00737"/>
    </source>
</evidence>
<keyword evidence="3" id="KW-0964">Secreted</keyword>